<protein>
    <submittedName>
        <fullName evidence="2">Uncharacterized protein</fullName>
    </submittedName>
</protein>
<dbReference type="HOGENOM" id="CLU_387079_0_0_1"/>
<evidence type="ECO:0000313" key="2">
    <source>
        <dbReference type="EMBL" id="CAK61238.1"/>
    </source>
</evidence>
<gene>
    <name evidence="2" type="ORF">GSPATT00031469001</name>
</gene>
<feature type="coiled-coil region" evidence="1">
    <location>
        <begin position="742"/>
        <end position="796"/>
    </location>
</feature>
<evidence type="ECO:0000256" key="1">
    <source>
        <dbReference type="SAM" id="Coils"/>
    </source>
</evidence>
<dbReference type="InParanoid" id="A0BRS1"/>
<proteinExistence type="predicted"/>
<accession>A0BRS1</accession>
<dbReference type="KEGG" id="ptm:GSPATT00031469001"/>
<dbReference type="STRING" id="5888.A0BRS1"/>
<name>A0BRS1_PARTE</name>
<keyword evidence="3" id="KW-1185">Reference proteome</keyword>
<dbReference type="AlphaFoldDB" id="A0BRS1"/>
<reference evidence="2 3" key="1">
    <citation type="journal article" date="2006" name="Nature">
        <title>Global trends of whole-genome duplications revealed by the ciliate Paramecium tetraurelia.</title>
        <authorList>
            <consortium name="Genoscope"/>
            <person name="Aury J.-M."/>
            <person name="Jaillon O."/>
            <person name="Duret L."/>
            <person name="Noel B."/>
            <person name="Jubin C."/>
            <person name="Porcel B.M."/>
            <person name="Segurens B."/>
            <person name="Daubin V."/>
            <person name="Anthouard V."/>
            <person name="Aiach N."/>
            <person name="Arnaiz O."/>
            <person name="Billaut A."/>
            <person name="Beisson J."/>
            <person name="Blanc I."/>
            <person name="Bouhouche K."/>
            <person name="Camara F."/>
            <person name="Duharcourt S."/>
            <person name="Guigo R."/>
            <person name="Gogendeau D."/>
            <person name="Katinka M."/>
            <person name="Keller A.-M."/>
            <person name="Kissmehl R."/>
            <person name="Klotz C."/>
            <person name="Koll F."/>
            <person name="Le Moue A."/>
            <person name="Lepere C."/>
            <person name="Malinsky S."/>
            <person name="Nowacki M."/>
            <person name="Nowak J.K."/>
            <person name="Plattner H."/>
            <person name="Poulain J."/>
            <person name="Ruiz F."/>
            <person name="Serrano V."/>
            <person name="Zagulski M."/>
            <person name="Dessen P."/>
            <person name="Betermier M."/>
            <person name="Weissenbach J."/>
            <person name="Scarpelli C."/>
            <person name="Schachter V."/>
            <person name="Sperling L."/>
            <person name="Meyer E."/>
            <person name="Cohen J."/>
            <person name="Wincker P."/>
        </authorList>
    </citation>
    <scope>NUCLEOTIDE SEQUENCE [LARGE SCALE GENOMIC DNA]</scope>
    <source>
        <strain evidence="2 3">Stock d4-2</strain>
    </source>
</reference>
<keyword evidence="1" id="KW-0175">Coiled coil</keyword>
<dbReference type="EMBL" id="CT868012">
    <property type="protein sequence ID" value="CAK61238.1"/>
    <property type="molecule type" value="Genomic_DNA"/>
</dbReference>
<sequence length="833" mass="99194">MEVYLIKIVLNRQKQQQQLPEDNNDLKVKASVFEKSLNKFIIHIARKYSWNPILEEYDDALEIKKMAVMLMIKTQESEQQRTLDQWNKNISLIREVERCKCVINLFGFLGLHIKNNNAPLKPDEESQKKEKAQLQLIGNFDSNLRYFFMKQYNDGKLQKLQGAMNEEKKKLLLESINNFLKNNDVAKLRAILAKFKRNSKFFSKLFATKFGGAIVAFQKWKNLPDLKIQNNQKMQGSLKGYQIYILEEDLRQLQNHQNMCIKKVIYLKFYLLHLYYFQLQQKIILPQKNTGSWHGPKQKIILILERYKQIAQINRNLQIYCKSILNSSSHISRTCLKDIQTQQKIRKCLEQNVNDKMGISPLEKFSEVIQIYSQLDDEKKKLLVFALHRNLRTNDQGRLRDILRKFYLKRQKQAEQKKYISNYFIYRQGKQKFPSKNGKLYPKIKNQIHQKQAYSKNHQIYSKFTCLERIPSINYKILILMDRQDKNLLQIKCCLLHECQKKSFLKWQKIVEFHRVVDAFNISDKKKLAIQLFYQHKMNQLNVAQVEWKRLQSNLTNKKESAQEGEIRLNREAILLFQNFGKIKLRIYFQKMEYESCQEEYGLKQDRELMKEALDIWKGPKLYNKLFQRVAEMIAKNTNITPQIAFWRMRDISTTSKAASLNSLQIVKCKKLINNLLKAYDRVRQRAITNIEHYGRGITDTSSFQPSHSSFLQQTPVRDSLGKSQMESILLKNSQYLANQSDHELLKKMNELIEENSRLRDQGTFEESMNSKDQQINEQQRLIQDLNTRLDRLRGQGIYIQRQYYYRIIKSLEEYEDHLVEDGFITIKVQKRD</sequence>
<evidence type="ECO:0000313" key="3">
    <source>
        <dbReference type="Proteomes" id="UP000000600"/>
    </source>
</evidence>
<dbReference type="eggNOG" id="ENOG502S79H">
    <property type="taxonomic scope" value="Eukaryota"/>
</dbReference>
<dbReference type="GeneID" id="5014420"/>
<dbReference type="Proteomes" id="UP000000600">
    <property type="component" value="Unassembled WGS sequence"/>
</dbReference>
<organism evidence="2 3">
    <name type="scientific">Paramecium tetraurelia</name>
    <dbReference type="NCBI Taxonomy" id="5888"/>
    <lineage>
        <taxon>Eukaryota</taxon>
        <taxon>Sar</taxon>
        <taxon>Alveolata</taxon>
        <taxon>Ciliophora</taxon>
        <taxon>Intramacronucleata</taxon>
        <taxon>Oligohymenophorea</taxon>
        <taxon>Peniculida</taxon>
        <taxon>Parameciidae</taxon>
        <taxon>Paramecium</taxon>
    </lineage>
</organism>
<dbReference type="RefSeq" id="XP_001428636.1">
    <property type="nucleotide sequence ID" value="XM_001428599.1"/>
</dbReference>